<reference evidence="2 3" key="1">
    <citation type="submission" date="2019-03" db="EMBL/GenBank/DDBJ databases">
        <title>Single cell metagenomics reveals metabolic interactions within the superorganism composed of flagellate Streblomastix strix and complex community of Bacteroidetes bacteria on its surface.</title>
        <authorList>
            <person name="Treitli S.C."/>
            <person name="Kolisko M."/>
            <person name="Husnik F."/>
            <person name="Keeling P."/>
            <person name="Hampl V."/>
        </authorList>
    </citation>
    <scope>NUCLEOTIDE SEQUENCE [LARGE SCALE GENOMIC DNA]</scope>
    <source>
        <strain evidence="2">ST1C</strain>
    </source>
</reference>
<dbReference type="Proteomes" id="UP000324800">
    <property type="component" value="Unassembled WGS sequence"/>
</dbReference>
<evidence type="ECO:0000256" key="1">
    <source>
        <dbReference type="SAM" id="MobiDB-lite"/>
    </source>
</evidence>
<dbReference type="AlphaFoldDB" id="A0A5J4XAS7"/>
<gene>
    <name evidence="2" type="ORF">EZS28_000876</name>
</gene>
<protein>
    <submittedName>
        <fullName evidence="2">Uncharacterized protein</fullName>
    </submittedName>
</protein>
<comment type="caution">
    <text evidence="2">The sequence shown here is derived from an EMBL/GenBank/DDBJ whole genome shotgun (WGS) entry which is preliminary data.</text>
</comment>
<accession>A0A5J4XAS7</accession>
<evidence type="ECO:0000313" key="3">
    <source>
        <dbReference type="Proteomes" id="UP000324800"/>
    </source>
</evidence>
<sequence length="252" mass="28602">MLSIVFLLLKEAIYEKGDVVITIHSLNAIAMVLHGEQIALKEKENEGVNKGTMDIDEEKEDKTELKSQQPSLHPQIMTNSFLSATNSFSPTFSPQTSQLHSYSCIEAARKCGLDILLNMMANGKTPLTSKPRLRQREEQRMKNEQLNIWKERQIHQDLEDDQLNDKENYGDQISVQEKKRNTVNVGGGKIGAQIREKANKIYFKYFADPVDELITQQEDMGNCQIDESIEQQVKGVDGAQEIKLNAFDLFGI</sequence>
<evidence type="ECO:0000313" key="2">
    <source>
        <dbReference type="EMBL" id="KAA6403599.1"/>
    </source>
</evidence>
<dbReference type="EMBL" id="SNRW01000082">
    <property type="protein sequence ID" value="KAA6403599.1"/>
    <property type="molecule type" value="Genomic_DNA"/>
</dbReference>
<name>A0A5J4XAS7_9EUKA</name>
<feature type="region of interest" description="Disordered" evidence="1">
    <location>
        <begin position="49"/>
        <end position="72"/>
    </location>
</feature>
<organism evidence="2 3">
    <name type="scientific">Streblomastix strix</name>
    <dbReference type="NCBI Taxonomy" id="222440"/>
    <lineage>
        <taxon>Eukaryota</taxon>
        <taxon>Metamonada</taxon>
        <taxon>Preaxostyla</taxon>
        <taxon>Oxymonadida</taxon>
        <taxon>Streblomastigidae</taxon>
        <taxon>Streblomastix</taxon>
    </lineage>
</organism>
<proteinExistence type="predicted"/>